<comment type="subcellular location">
    <subcellularLocation>
        <location evidence="1">Secreted</location>
    </subcellularLocation>
</comment>
<sequence>MSDTNCNGPTLDLFEKSLSRIHHDVLDILAFSGLHVMTTTSMASMGQQTYIIYMDKTKIIAHNDAPGSAKQWFEYVNDSVSQVSQISSQDDEEEETPPQELLYVYETAISGFSDQLSPKQLESLKNLMAFNLLHLMKCEASTPHAPLSFLAYDLEKGLWNASDLASDVIIGIVDTRIWPKHASFKDSRLPKVPSR</sequence>
<comment type="similarity">
    <text evidence="2">Belongs to the peptidase S8 family.</text>
</comment>
<evidence type="ECO:0000256" key="2">
    <source>
        <dbReference type="ARBA" id="ARBA00011073"/>
    </source>
</evidence>
<organism evidence="5 6">
    <name type="scientific">Juglans regia</name>
    <name type="common">English walnut</name>
    <dbReference type="NCBI Taxonomy" id="51240"/>
    <lineage>
        <taxon>Eukaryota</taxon>
        <taxon>Viridiplantae</taxon>
        <taxon>Streptophyta</taxon>
        <taxon>Embryophyta</taxon>
        <taxon>Tracheophyta</taxon>
        <taxon>Spermatophyta</taxon>
        <taxon>Magnoliopsida</taxon>
        <taxon>eudicotyledons</taxon>
        <taxon>Gunneridae</taxon>
        <taxon>Pentapetalae</taxon>
        <taxon>rosids</taxon>
        <taxon>fabids</taxon>
        <taxon>Fagales</taxon>
        <taxon>Juglandaceae</taxon>
        <taxon>Juglans</taxon>
    </lineage>
</organism>
<keyword evidence="5" id="KW-1185">Reference proteome</keyword>
<dbReference type="AlphaFoldDB" id="A0A6P9EXZ5"/>
<evidence type="ECO:0000256" key="3">
    <source>
        <dbReference type="ARBA" id="ARBA00022729"/>
    </source>
</evidence>
<dbReference type="PANTHER" id="PTHR10795">
    <property type="entry name" value="PROPROTEIN CONVERTASE SUBTILISIN/KEXIN"/>
    <property type="match status" value="1"/>
</dbReference>
<dbReference type="InterPro" id="IPR010259">
    <property type="entry name" value="S8pro/Inhibitor_I9"/>
</dbReference>
<gene>
    <name evidence="6" type="primary">LOC118348936</name>
</gene>
<dbReference type="InterPro" id="IPR037045">
    <property type="entry name" value="S8pro/Inhibitor_I9_sf"/>
</dbReference>
<dbReference type="KEGG" id="jre:118348936"/>
<evidence type="ECO:0000313" key="5">
    <source>
        <dbReference type="Proteomes" id="UP000235220"/>
    </source>
</evidence>
<keyword evidence="3" id="KW-0732">Signal</keyword>
<dbReference type="RefSeq" id="XP_035547422.1">
    <property type="nucleotide sequence ID" value="XM_035691529.1"/>
</dbReference>
<dbReference type="Proteomes" id="UP000235220">
    <property type="component" value="Chromosome 7"/>
</dbReference>
<evidence type="ECO:0000256" key="1">
    <source>
        <dbReference type="ARBA" id="ARBA00004613"/>
    </source>
</evidence>
<evidence type="ECO:0000259" key="4">
    <source>
        <dbReference type="Pfam" id="PF05922"/>
    </source>
</evidence>
<dbReference type="InterPro" id="IPR045051">
    <property type="entry name" value="SBT"/>
</dbReference>
<dbReference type="GeneID" id="118348936"/>
<protein>
    <submittedName>
        <fullName evidence="6">Subtilisin-like protease SBT1.1</fullName>
    </submittedName>
</protein>
<dbReference type="InParanoid" id="A0A6P9EXZ5"/>
<name>A0A6P9EXZ5_JUGRE</name>
<feature type="domain" description="Inhibitor I9" evidence="4">
    <location>
        <begin position="49"/>
        <end position="126"/>
    </location>
</feature>
<evidence type="ECO:0000313" key="6">
    <source>
        <dbReference type="RefSeq" id="XP_035547422.1"/>
    </source>
</evidence>
<dbReference type="GO" id="GO:0005576">
    <property type="term" value="C:extracellular region"/>
    <property type="evidence" value="ECO:0007669"/>
    <property type="project" value="UniProtKB-SubCell"/>
</dbReference>
<dbReference type="Gene3D" id="3.30.70.80">
    <property type="entry name" value="Peptidase S8 propeptide/proteinase inhibitor I9"/>
    <property type="match status" value="1"/>
</dbReference>
<dbReference type="OrthoDB" id="2014869at2759"/>
<reference evidence="6" key="1">
    <citation type="submission" date="2025-08" db="UniProtKB">
        <authorList>
            <consortium name="RefSeq"/>
        </authorList>
    </citation>
    <scope>IDENTIFICATION</scope>
    <source>
        <tissue evidence="6">Leaves</tissue>
    </source>
</reference>
<proteinExistence type="inferred from homology"/>
<dbReference type="Pfam" id="PF05922">
    <property type="entry name" value="Inhibitor_I9"/>
    <property type="match status" value="1"/>
</dbReference>
<accession>A0A6P9EXZ5</accession>